<dbReference type="CDD" id="cd00657">
    <property type="entry name" value="Ferritin_like"/>
    <property type="match status" value="1"/>
</dbReference>
<proteinExistence type="predicted"/>
<dbReference type="EMBL" id="FNON01000001">
    <property type="protein sequence ID" value="SDW77813.1"/>
    <property type="molecule type" value="Genomic_DNA"/>
</dbReference>
<protein>
    <submittedName>
        <fullName evidence="1">p-aminobenzoate N-oxygenase AurF</fullName>
    </submittedName>
</protein>
<dbReference type="InterPro" id="IPR009078">
    <property type="entry name" value="Ferritin-like_SF"/>
</dbReference>
<organism evidence="1 2">
    <name type="scientific">Amycolatopsis xylanica</name>
    <dbReference type="NCBI Taxonomy" id="589385"/>
    <lineage>
        <taxon>Bacteria</taxon>
        <taxon>Bacillati</taxon>
        <taxon>Actinomycetota</taxon>
        <taxon>Actinomycetes</taxon>
        <taxon>Pseudonocardiales</taxon>
        <taxon>Pseudonocardiaceae</taxon>
        <taxon>Amycolatopsis</taxon>
    </lineage>
</organism>
<evidence type="ECO:0000313" key="1">
    <source>
        <dbReference type="EMBL" id="SDW77813.1"/>
    </source>
</evidence>
<dbReference type="InterPro" id="IPR012348">
    <property type="entry name" value="RNR-like"/>
</dbReference>
<gene>
    <name evidence="1" type="ORF">SAMN05421504_1011480</name>
</gene>
<accession>A0A1H2WAU0</accession>
<dbReference type="InterPro" id="IPR025859">
    <property type="entry name" value="AurF/CmlI"/>
</dbReference>
<keyword evidence="2" id="KW-1185">Reference proteome</keyword>
<evidence type="ECO:0000313" key="2">
    <source>
        <dbReference type="Proteomes" id="UP000199515"/>
    </source>
</evidence>
<dbReference type="Proteomes" id="UP000199515">
    <property type="component" value="Unassembled WGS sequence"/>
</dbReference>
<dbReference type="RefSeq" id="WP_218134648.1">
    <property type="nucleotide sequence ID" value="NZ_FNON01000001.1"/>
</dbReference>
<sequence length="373" mass="42722">MTEIDYTDPATLRELAGDWEMPLNGTALFQWDYDSTHDKMLRLYLQGKTRQWDMDERLDWSHEVDPEDPLGMPDDFISIAGSDFWNRLPEKEKIIVRQHSAGWLYSQFLHSEQFALIGVGKVCAAAESIESKMFGATQLMDEARHVEGFNRFIKTKIGIRYPLSSTLASLFQHVMADSRWDFGVLAAHALVENMGLATFGVHRERMKDPLARAFSAYVARDEARHVAFGRLLLRDYYPQLTSAEIAEREEFVLEGCWALRERYVDDDVWTRLGYDEECFKAAKRSPAKREFRRLVFMRIVPGLKDIGLLGPRVQEGLAKMGVLGFKEIDDDAVLKRDEVAAERLADLELAERKHEVQQIMKLGAAEPGEREAG</sequence>
<dbReference type="Pfam" id="PF11583">
    <property type="entry name" value="AurF"/>
    <property type="match status" value="1"/>
</dbReference>
<dbReference type="SUPFAM" id="SSF47240">
    <property type="entry name" value="Ferritin-like"/>
    <property type="match status" value="1"/>
</dbReference>
<name>A0A1H2WAU0_9PSEU</name>
<dbReference type="STRING" id="589385.SAMN05421504_1011480"/>
<reference evidence="1 2" key="1">
    <citation type="submission" date="2016-10" db="EMBL/GenBank/DDBJ databases">
        <authorList>
            <person name="de Groot N.N."/>
        </authorList>
    </citation>
    <scope>NUCLEOTIDE SEQUENCE [LARGE SCALE GENOMIC DNA]</scope>
    <source>
        <strain evidence="1 2">CPCC 202699</strain>
    </source>
</reference>
<dbReference type="AlphaFoldDB" id="A0A1H2WAU0"/>
<dbReference type="Gene3D" id="1.10.620.20">
    <property type="entry name" value="Ribonucleotide Reductase, subunit A"/>
    <property type="match status" value="1"/>
</dbReference>
<dbReference type="GO" id="GO:0016491">
    <property type="term" value="F:oxidoreductase activity"/>
    <property type="evidence" value="ECO:0007669"/>
    <property type="project" value="InterPro"/>
</dbReference>